<dbReference type="InterPro" id="IPR017927">
    <property type="entry name" value="FAD-bd_FR_type"/>
</dbReference>
<dbReference type="Proteomes" id="UP001368500">
    <property type="component" value="Unassembled WGS sequence"/>
</dbReference>
<evidence type="ECO:0000313" key="3">
    <source>
        <dbReference type="EMBL" id="MEK8025033.1"/>
    </source>
</evidence>
<gene>
    <name evidence="3" type="ORF">AACH11_03545</name>
</gene>
<dbReference type="InterPro" id="IPR039374">
    <property type="entry name" value="SIP_fam"/>
</dbReference>
<name>A0ABU9B8N5_9BURK</name>
<dbReference type="Gene3D" id="3.40.50.80">
    <property type="entry name" value="Nucleotide-binding domain of ferredoxin-NADP reductase (FNR) module"/>
    <property type="match status" value="1"/>
</dbReference>
<comment type="similarity">
    <text evidence="1">Belongs to the SIP oxidoreductase family.</text>
</comment>
<dbReference type="SUPFAM" id="SSF63380">
    <property type="entry name" value="Riboflavin synthase domain-like"/>
    <property type="match status" value="1"/>
</dbReference>
<dbReference type="CDD" id="cd06193">
    <property type="entry name" value="siderophore_interacting"/>
    <property type="match status" value="1"/>
</dbReference>
<dbReference type="PROSITE" id="PS51384">
    <property type="entry name" value="FAD_FR"/>
    <property type="match status" value="1"/>
</dbReference>
<reference evidence="3 4" key="1">
    <citation type="submission" date="2024-04" db="EMBL/GenBank/DDBJ databases">
        <title>Novel species of the genus Ideonella isolated from streams.</title>
        <authorList>
            <person name="Lu H."/>
        </authorList>
    </citation>
    <scope>NUCLEOTIDE SEQUENCE [LARGE SCALE GENOMIC DNA]</scope>
    <source>
        <strain evidence="3 4">BYS139W</strain>
    </source>
</reference>
<keyword evidence="4" id="KW-1185">Reference proteome</keyword>
<dbReference type="PANTHER" id="PTHR30157:SF0">
    <property type="entry name" value="NADPH-DEPENDENT FERRIC-CHELATE REDUCTASE"/>
    <property type="match status" value="1"/>
</dbReference>
<dbReference type="InterPro" id="IPR039261">
    <property type="entry name" value="FNR_nucleotide-bd"/>
</dbReference>
<feature type="domain" description="FAD-binding FR-type" evidence="2">
    <location>
        <begin position="18"/>
        <end position="122"/>
    </location>
</feature>
<dbReference type="EMBL" id="JBBUTF010000003">
    <property type="protein sequence ID" value="MEK8025033.1"/>
    <property type="molecule type" value="Genomic_DNA"/>
</dbReference>
<dbReference type="PANTHER" id="PTHR30157">
    <property type="entry name" value="FERRIC REDUCTASE, NADPH-DEPENDENT"/>
    <property type="match status" value="1"/>
</dbReference>
<organism evidence="3 4">
    <name type="scientific">Pseudaquabacterium rugosum</name>
    <dbReference type="NCBI Taxonomy" id="2984194"/>
    <lineage>
        <taxon>Bacteria</taxon>
        <taxon>Pseudomonadati</taxon>
        <taxon>Pseudomonadota</taxon>
        <taxon>Betaproteobacteria</taxon>
        <taxon>Burkholderiales</taxon>
        <taxon>Sphaerotilaceae</taxon>
        <taxon>Pseudaquabacterium</taxon>
    </lineage>
</organism>
<accession>A0ABU9B8N5</accession>
<dbReference type="InterPro" id="IPR017938">
    <property type="entry name" value="Riboflavin_synthase-like_b-brl"/>
</dbReference>
<dbReference type="Gene3D" id="2.40.30.10">
    <property type="entry name" value="Translation factors"/>
    <property type="match status" value="1"/>
</dbReference>
<comment type="caution">
    <text evidence="3">The sequence shown here is derived from an EMBL/GenBank/DDBJ whole genome shotgun (WGS) entry which is preliminary data.</text>
</comment>
<dbReference type="Pfam" id="PF08021">
    <property type="entry name" value="FAD_binding_9"/>
    <property type="match status" value="1"/>
</dbReference>
<dbReference type="Pfam" id="PF04954">
    <property type="entry name" value="SIP"/>
    <property type="match status" value="1"/>
</dbReference>
<evidence type="ECO:0000259" key="2">
    <source>
        <dbReference type="PROSITE" id="PS51384"/>
    </source>
</evidence>
<dbReference type="InterPro" id="IPR013113">
    <property type="entry name" value="SIP_FAD-bd"/>
</dbReference>
<dbReference type="RefSeq" id="WP_341372816.1">
    <property type="nucleotide sequence ID" value="NZ_JBBUTF010000003.1"/>
</dbReference>
<evidence type="ECO:0000313" key="4">
    <source>
        <dbReference type="Proteomes" id="UP001368500"/>
    </source>
</evidence>
<sequence length="244" mass="26827">MLSSLLGRSRVQRVRHELRRRTLRVIRRETPSPGFVCLTFADASLHDFRSDGFDDHVKLLLPQPDGSLVKRDYTPRAFDTVAGTLTIEFALHAHGPASDWARQADVGTVAEIGGPRGSMLIPADDDWQLLIGDASALPAILRRLEELPAGRRVQAFVRLDDAADARAVSSPADARVHWLHDDAALLAALRAHGKPAGSHFVWAAGEHRLMAQVRELLAGELGIDSADLKVSSYWKRGVSDFNEH</sequence>
<dbReference type="InterPro" id="IPR007037">
    <property type="entry name" value="SIP_rossman_dom"/>
</dbReference>
<evidence type="ECO:0000256" key="1">
    <source>
        <dbReference type="ARBA" id="ARBA00035644"/>
    </source>
</evidence>
<protein>
    <submittedName>
        <fullName evidence="3">Siderophore-interacting protein</fullName>
    </submittedName>
</protein>
<proteinExistence type="inferred from homology"/>